<proteinExistence type="predicted"/>
<keyword evidence="2" id="KW-0251">Elongation factor</keyword>
<evidence type="ECO:0000313" key="2">
    <source>
        <dbReference type="EMBL" id="OQB42229.1"/>
    </source>
</evidence>
<sequence>MIDVTPKSMELSRIASQAAAQTIKQQLKNVEREKFFEKFQNKEGELLKAKVIRVHADSVILDIE</sequence>
<gene>
    <name evidence="2" type="ORF">BWY04_00293</name>
</gene>
<dbReference type="PANTHER" id="PTHR22648:SF0">
    <property type="entry name" value="TRANSCRIPTION TERMINATION_ANTITERMINATION PROTEIN NUSA"/>
    <property type="match status" value="1"/>
</dbReference>
<name>A0A1V5ZPT8_9BACT</name>
<dbReference type="GO" id="GO:0005829">
    <property type="term" value="C:cytosol"/>
    <property type="evidence" value="ECO:0007669"/>
    <property type="project" value="TreeGrafter"/>
</dbReference>
<evidence type="ECO:0000256" key="1">
    <source>
        <dbReference type="ARBA" id="ARBA00022884"/>
    </source>
</evidence>
<dbReference type="GO" id="GO:0006353">
    <property type="term" value="P:DNA-templated transcription termination"/>
    <property type="evidence" value="ECO:0007669"/>
    <property type="project" value="InterPro"/>
</dbReference>
<comment type="caution">
    <text evidence="2">The sequence shown here is derived from an EMBL/GenBank/DDBJ whole genome shotgun (WGS) entry which is preliminary data.</text>
</comment>
<dbReference type="AlphaFoldDB" id="A0A1V5ZPT8"/>
<reference evidence="2" key="1">
    <citation type="submission" date="2017-02" db="EMBL/GenBank/DDBJ databases">
        <title>Delving into the versatile metabolic prowess of the omnipresent phylum Bacteroidetes.</title>
        <authorList>
            <person name="Nobu M.K."/>
            <person name="Mei R."/>
            <person name="Narihiro T."/>
            <person name="Kuroda K."/>
            <person name="Liu W.-T."/>
        </authorList>
    </citation>
    <scope>NUCLEOTIDE SEQUENCE</scope>
    <source>
        <strain evidence="2">ADurb.Bin160</strain>
    </source>
</reference>
<dbReference type="GO" id="GO:0003723">
    <property type="term" value="F:RNA binding"/>
    <property type="evidence" value="ECO:0007669"/>
    <property type="project" value="UniProtKB-KW"/>
</dbReference>
<accession>A0A1V5ZPT8</accession>
<keyword evidence="2" id="KW-0648">Protein biosynthesis</keyword>
<dbReference type="Proteomes" id="UP000485621">
    <property type="component" value="Unassembled WGS sequence"/>
</dbReference>
<dbReference type="PANTHER" id="PTHR22648">
    <property type="entry name" value="TRANSCRIPTION TERMINATION FACTOR NUSA"/>
    <property type="match status" value="1"/>
</dbReference>
<keyword evidence="1" id="KW-0694">RNA-binding</keyword>
<organism evidence="2">
    <name type="scientific">candidate division CPR1 bacterium ADurb.Bin160</name>
    <dbReference type="NCBI Taxonomy" id="1852826"/>
    <lineage>
        <taxon>Bacteria</taxon>
        <taxon>candidate division CPR1</taxon>
    </lineage>
</organism>
<dbReference type="InterPro" id="IPR030842">
    <property type="entry name" value="TF_NusA_bacterial"/>
</dbReference>
<dbReference type="GO" id="GO:0031564">
    <property type="term" value="P:transcription antitermination"/>
    <property type="evidence" value="ECO:0007669"/>
    <property type="project" value="InterPro"/>
</dbReference>
<protein>
    <submittedName>
        <fullName evidence="2">Transcription elongation factor NusA</fullName>
    </submittedName>
</protein>
<dbReference type="EMBL" id="MWDB01000004">
    <property type="protein sequence ID" value="OQB42229.1"/>
    <property type="molecule type" value="Genomic_DNA"/>
</dbReference>
<dbReference type="GO" id="GO:0003746">
    <property type="term" value="F:translation elongation factor activity"/>
    <property type="evidence" value="ECO:0007669"/>
    <property type="project" value="UniProtKB-KW"/>
</dbReference>